<dbReference type="SUPFAM" id="SSF141086">
    <property type="entry name" value="Agglutinin HPA-like"/>
    <property type="match status" value="3"/>
</dbReference>
<dbReference type="InterPro" id="IPR019019">
    <property type="entry name" value="H-type_lectin_domain"/>
</dbReference>
<dbReference type="GO" id="GO:0046871">
    <property type="term" value="F:N-acetylgalactosamine binding"/>
    <property type="evidence" value="ECO:0007669"/>
    <property type="project" value="TreeGrafter"/>
</dbReference>
<evidence type="ECO:0000313" key="4">
    <source>
        <dbReference type="Proteomes" id="UP000027195"/>
    </source>
</evidence>
<evidence type="ECO:0000256" key="1">
    <source>
        <dbReference type="SAM" id="MobiDB-lite"/>
    </source>
</evidence>
<dbReference type="OrthoDB" id="5419324at2759"/>
<reference evidence="4" key="1">
    <citation type="journal article" date="2014" name="Proc. Natl. Acad. Sci. U.S.A.">
        <title>Extensive sampling of basidiomycete genomes demonstrates inadequacy of the white-rot/brown-rot paradigm for wood decay fungi.</title>
        <authorList>
            <person name="Riley R."/>
            <person name="Salamov A.A."/>
            <person name="Brown D.W."/>
            <person name="Nagy L.G."/>
            <person name="Floudas D."/>
            <person name="Held B.W."/>
            <person name="Levasseur A."/>
            <person name="Lombard V."/>
            <person name="Morin E."/>
            <person name="Otillar R."/>
            <person name="Lindquist E.A."/>
            <person name="Sun H."/>
            <person name="LaButti K.M."/>
            <person name="Schmutz J."/>
            <person name="Jabbour D."/>
            <person name="Luo H."/>
            <person name="Baker S.E."/>
            <person name="Pisabarro A.G."/>
            <person name="Walton J.D."/>
            <person name="Blanchette R.A."/>
            <person name="Henrissat B."/>
            <person name="Martin F."/>
            <person name="Cullen D."/>
            <person name="Hibbett D.S."/>
            <person name="Grigoriev I.V."/>
        </authorList>
    </citation>
    <scope>NUCLEOTIDE SEQUENCE [LARGE SCALE GENOMIC DNA]</scope>
    <source>
        <strain evidence="4">FD-172 SS1</strain>
    </source>
</reference>
<feature type="region of interest" description="Disordered" evidence="1">
    <location>
        <begin position="1"/>
        <end position="27"/>
    </location>
</feature>
<feature type="domain" description="H-type lectin" evidence="2">
    <location>
        <begin position="118"/>
        <end position="183"/>
    </location>
</feature>
<keyword evidence="4" id="KW-1185">Reference proteome</keyword>
<dbReference type="AlphaFoldDB" id="A0A067MCP0"/>
<gene>
    <name evidence="3" type="ORF">BOTBODRAFT_36895</name>
</gene>
<dbReference type="InParanoid" id="A0A067MCP0"/>
<dbReference type="GO" id="GO:0098609">
    <property type="term" value="P:cell-cell adhesion"/>
    <property type="evidence" value="ECO:0007669"/>
    <property type="project" value="TreeGrafter"/>
</dbReference>
<dbReference type="Proteomes" id="UP000027195">
    <property type="component" value="Unassembled WGS sequence"/>
</dbReference>
<feature type="compositionally biased region" description="Polar residues" evidence="1">
    <location>
        <begin position="1"/>
        <end position="21"/>
    </location>
</feature>
<evidence type="ECO:0000313" key="3">
    <source>
        <dbReference type="EMBL" id="KDQ09662.1"/>
    </source>
</evidence>
<feature type="domain" description="H-type lectin" evidence="2">
    <location>
        <begin position="212"/>
        <end position="276"/>
    </location>
</feature>
<dbReference type="GO" id="GO:0070492">
    <property type="term" value="F:oligosaccharide binding"/>
    <property type="evidence" value="ECO:0007669"/>
    <property type="project" value="TreeGrafter"/>
</dbReference>
<dbReference type="GO" id="GO:0030247">
    <property type="term" value="F:polysaccharide binding"/>
    <property type="evidence" value="ECO:0007669"/>
    <property type="project" value="TreeGrafter"/>
</dbReference>
<dbReference type="HOGENOM" id="CLU_058882_0_0_1"/>
<dbReference type="GO" id="GO:0009986">
    <property type="term" value="C:cell surface"/>
    <property type="evidence" value="ECO:0007669"/>
    <property type="project" value="TreeGrafter"/>
</dbReference>
<dbReference type="EMBL" id="KL198076">
    <property type="protein sequence ID" value="KDQ09662.1"/>
    <property type="molecule type" value="Genomic_DNA"/>
</dbReference>
<dbReference type="GO" id="GO:0098636">
    <property type="term" value="C:protein complex involved in cell adhesion"/>
    <property type="evidence" value="ECO:0007669"/>
    <property type="project" value="TreeGrafter"/>
</dbReference>
<accession>A0A067MCP0</accession>
<evidence type="ECO:0000259" key="2">
    <source>
        <dbReference type="Pfam" id="PF09458"/>
    </source>
</evidence>
<proteinExistence type="predicted"/>
<feature type="domain" description="H-type lectin" evidence="2">
    <location>
        <begin position="23"/>
        <end position="87"/>
    </location>
</feature>
<name>A0A067MCP0_BOTB1</name>
<dbReference type="InterPro" id="IPR037221">
    <property type="entry name" value="H-type_lectin_dom_sf"/>
</dbReference>
<dbReference type="Pfam" id="PF09458">
    <property type="entry name" value="H_lectin"/>
    <property type="match status" value="3"/>
</dbReference>
<sequence>MSTAGSFNTSDVRSWQQPQADTSKDVQYAKPYVAPPRLSLGLDFLDIDRSANVRVKALASNVTKTGFKVNVDSWGDSKLYTGGVSWLEQAPANLEYQSGQFSTTDDHPWNQPQLETSRRINFDRPFVTPPNVVVFLNELDMSKDHNWRVTATATDIDTAGFTIHINTWSDSILYSATAAWIAYPEDRKYVVSGSANVTDVRPWTTNQLENSKAVSFAGADFWKAPSVFMAINSLDIDHKANLRLKVYPSDVTKDGMTWHADSWGDTVLYSAGLSYICLV</sequence>
<protein>
    <recommendedName>
        <fullName evidence="2">H-type lectin domain-containing protein</fullName>
    </recommendedName>
</protein>
<dbReference type="STRING" id="930990.A0A067MCP0"/>
<dbReference type="PANTHER" id="PTHR46938">
    <property type="entry name" value="DISCOIDIN-1 SUBUNIT A-RELATED-RELATED"/>
    <property type="match status" value="1"/>
</dbReference>
<organism evidence="3 4">
    <name type="scientific">Botryobasidium botryosum (strain FD-172 SS1)</name>
    <dbReference type="NCBI Taxonomy" id="930990"/>
    <lineage>
        <taxon>Eukaryota</taxon>
        <taxon>Fungi</taxon>
        <taxon>Dikarya</taxon>
        <taxon>Basidiomycota</taxon>
        <taxon>Agaricomycotina</taxon>
        <taxon>Agaricomycetes</taxon>
        <taxon>Cantharellales</taxon>
        <taxon>Botryobasidiaceae</taxon>
        <taxon>Botryobasidium</taxon>
    </lineage>
</organism>
<dbReference type="Gene3D" id="2.60.40.2080">
    <property type="match status" value="3"/>
</dbReference>
<dbReference type="InterPro" id="IPR052487">
    <property type="entry name" value="Galactose-binding_lectin"/>
</dbReference>